<keyword evidence="7" id="KW-1185">Reference proteome</keyword>
<evidence type="ECO:0000256" key="1">
    <source>
        <dbReference type="ARBA" id="ARBA00004141"/>
    </source>
</evidence>
<accession>A0AAV9WFQ6</accession>
<dbReference type="GO" id="GO:0016020">
    <property type="term" value="C:membrane"/>
    <property type="evidence" value="ECO:0007669"/>
    <property type="project" value="UniProtKB-SubCell"/>
</dbReference>
<keyword evidence="3" id="KW-0812">Transmembrane</keyword>
<evidence type="ECO:0000256" key="3">
    <source>
        <dbReference type="ARBA" id="ARBA00022692"/>
    </source>
</evidence>
<dbReference type="InterPro" id="IPR009311">
    <property type="entry name" value="IFI6/IFI27-like"/>
</dbReference>
<gene>
    <name evidence="6" type="ORF">TWF481_006117</name>
</gene>
<dbReference type="AlphaFoldDB" id="A0AAV9WFQ6"/>
<dbReference type="EMBL" id="JAVHJL010000003">
    <property type="protein sequence ID" value="KAK6507694.1"/>
    <property type="molecule type" value="Genomic_DNA"/>
</dbReference>
<protein>
    <submittedName>
        <fullName evidence="6">Uncharacterized protein</fullName>
    </submittedName>
</protein>
<dbReference type="Gene3D" id="6.10.110.10">
    <property type="match status" value="1"/>
</dbReference>
<sequence>MEYIEYATGQCQSAAIATTQAITPVLSRLPDGTGQVAASSLALGAALSVGLPGAVAAFGFSSGGVASGSLAALWQSSIGNVAAGSVFAAVQSATMTSNLAYVGFGVGSITPITWASGDYLKKGFTSVKDTVSPGFQKLKLQAQGAMQGV</sequence>
<name>A0AAV9WFQ6_9PEZI</name>
<dbReference type="InterPro" id="IPR038213">
    <property type="entry name" value="IFI6/IFI27-like_sf"/>
</dbReference>
<proteinExistence type="inferred from homology"/>
<evidence type="ECO:0000256" key="2">
    <source>
        <dbReference type="ARBA" id="ARBA00007262"/>
    </source>
</evidence>
<comment type="subcellular location">
    <subcellularLocation>
        <location evidence="1">Membrane</location>
        <topology evidence="1">Multi-pass membrane protein</topology>
    </subcellularLocation>
</comment>
<organism evidence="6 7">
    <name type="scientific">Arthrobotrys musiformis</name>
    <dbReference type="NCBI Taxonomy" id="47236"/>
    <lineage>
        <taxon>Eukaryota</taxon>
        <taxon>Fungi</taxon>
        <taxon>Dikarya</taxon>
        <taxon>Ascomycota</taxon>
        <taxon>Pezizomycotina</taxon>
        <taxon>Orbiliomycetes</taxon>
        <taxon>Orbiliales</taxon>
        <taxon>Orbiliaceae</taxon>
        <taxon>Arthrobotrys</taxon>
    </lineage>
</organism>
<dbReference type="Proteomes" id="UP001370758">
    <property type="component" value="Unassembled WGS sequence"/>
</dbReference>
<comment type="caution">
    <text evidence="6">The sequence shown here is derived from an EMBL/GenBank/DDBJ whole genome shotgun (WGS) entry which is preliminary data.</text>
</comment>
<reference evidence="6 7" key="1">
    <citation type="submission" date="2023-08" db="EMBL/GenBank/DDBJ databases">
        <authorList>
            <person name="Palmer J.M."/>
        </authorList>
    </citation>
    <scope>NUCLEOTIDE SEQUENCE [LARGE SCALE GENOMIC DNA]</scope>
    <source>
        <strain evidence="6 7">TWF481</strain>
    </source>
</reference>
<evidence type="ECO:0000313" key="6">
    <source>
        <dbReference type="EMBL" id="KAK6507694.1"/>
    </source>
</evidence>
<dbReference type="PANTHER" id="PTHR16932:SF18">
    <property type="entry name" value="INTERFERON, ALPHA-INDUCIBLE PROTEIN 27-LIKE 2"/>
    <property type="match status" value="1"/>
</dbReference>
<evidence type="ECO:0000256" key="5">
    <source>
        <dbReference type="ARBA" id="ARBA00023136"/>
    </source>
</evidence>
<dbReference type="PANTHER" id="PTHR16932">
    <property type="entry name" value="INTERFERON ALPHA-INDUCIBLE PROTEIN 27"/>
    <property type="match status" value="1"/>
</dbReference>
<keyword evidence="4" id="KW-1133">Transmembrane helix</keyword>
<evidence type="ECO:0000256" key="4">
    <source>
        <dbReference type="ARBA" id="ARBA00022989"/>
    </source>
</evidence>
<dbReference type="Pfam" id="PF06140">
    <property type="entry name" value="Ifi-6-16"/>
    <property type="match status" value="1"/>
</dbReference>
<evidence type="ECO:0000313" key="7">
    <source>
        <dbReference type="Proteomes" id="UP001370758"/>
    </source>
</evidence>
<keyword evidence="5" id="KW-0472">Membrane</keyword>
<comment type="similarity">
    <text evidence="2">Belongs to the IFI6/IFI27 family.</text>
</comment>